<dbReference type="PANTHER" id="PTHR15592">
    <property type="entry name" value="MATRIN 3/NUCLEAR PROTEIN 220-RELATED"/>
    <property type="match status" value="1"/>
</dbReference>
<dbReference type="RefSeq" id="XP_019640851.1">
    <property type="nucleotide sequence ID" value="XM_019785292.1"/>
</dbReference>
<dbReference type="InterPro" id="IPR035979">
    <property type="entry name" value="RBD_domain_sf"/>
</dbReference>
<accession>A0A6P5AG67</accession>
<keyword evidence="1" id="KW-0597">Phosphoprotein</keyword>
<dbReference type="GO" id="GO:0003723">
    <property type="term" value="F:RNA binding"/>
    <property type="evidence" value="ECO:0007669"/>
    <property type="project" value="UniProtKB-UniRule"/>
</dbReference>
<feature type="region of interest" description="Disordered" evidence="5">
    <location>
        <begin position="17"/>
        <end position="89"/>
    </location>
</feature>
<protein>
    <submittedName>
        <fullName evidence="8">Heterogeneous nuclear ribonucleoprotein L-like isoform X1</fullName>
    </submittedName>
</protein>
<evidence type="ECO:0000313" key="8">
    <source>
        <dbReference type="RefSeq" id="XP_019640851.1"/>
    </source>
</evidence>
<dbReference type="CDD" id="cd12424">
    <property type="entry name" value="RRM3_hnRNPL_like"/>
    <property type="match status" value="1"/>
</dbReference>
<feature type="compositionally biased region" description="Pro residues" evidence="5">
    <location>
        <begin position="403"/>
        <end position="416"/>
    </location>
</feature>
<dbReference type="CDD" id="cd12427">
    <property type="entry name" value="RRM4_hnRNPL_like"/>
    <property type="match status" value="1"/>
</dbReference>
<evidence type="ECO:0000256" key="3">
    <source>
        <dbReference type="ARBA" id="ARBA00022884"/>
    </source>
</evidence>
<keyword evidence="7" id="KW-1185">Reference proteome</keyword>
<feature type="domain" description="RRM" evidence="6">
    <location>
        <begin position="87"/>
        <end position="161"/>
    </location>
</feature>
<feature type="domain" description="RRM" evidence="6">
    <location>
        <begin position="422"/>
        <end position="496"/>
    </location>
</feature>
<feature type="compositionally biased region" description="Polar residues" evidence="5">
    <location>
        <begin position="17"/>
        <end position="28"/>
    </location>
</feature>
<dbReference type="KEGG" id="bbel:109482549"/>
<evidence type="ECO:0000256" key="5">
    <source>
        <dbReference type="SAM" id="MobiDB-lite"/>
    </source>
</evidence>
<evidence type="ECO:0000259" key="6">
    <source>
        <dbReference type="PROSITE" id="PS50102"/>
    </source>
</evidence>
<dbReference type="Pfam" id="PF11835">
    <property type="entry name" value="RRM_8"/>
    <property type="match status" value="1"/>
</dbReference>
<dbReference type="Pfam" id="PF13893">
    <property type="entry name" value="RRM_5"/>
    <property type="match status" value="1"/>
</dbReference>
<dbReference type="GO" id="GO:0006397">
    <property type="term" value="P:mRNA processing"/>
    <property type="evidence" value="ECO:0007669"/>
    <property type="project" value="InterPro"/>
</dbReference>
<dbReference type="SMART" id="SM00360">
    <property type="entry name" value="RRM"/>
    <property type="match status" value="3"/>
</dbReference>
<feature type="compositionally biased region" description="Low complexity" evidence="5">
    <location>
        <begin position="351"/>
        <end position="373"/>
    </location>
</feature>
<feature type="region of interest" description="Disordered" evidence="5">
    <location>
        <begin position="276"/>
        <end position="420"/>
    </location>
</feature>
<keyword evidence="2" id="KW-0677">Repeat</keyword>
<dbReference type="InterPro" id="IPR012677">
    <property type="entry name" value="Nucleotide-bd_a/b_plait_sf"/>
</dbReference>
<dbReference type="SUPFAM" id="SSF54928">
    <property type="entry name" value="RNA-binding domain, RBD"/>
    <property type="match status" value="3"/>
</dbReference>
<dbReference type="Gene3D" id="3.30.70.330">
    <property type="match status" value="4"/>
</dbReference>
<evidence type="ECO:0000256" key="2">
    <source>
        <dbReference type="ARBA" id="ARBA00022737"/>
    </source>
</evidence>
<evidence type="ECO:0000313" key="7">
    <source>
        <dbReference type="Proteomes" id="UP000515135"/>
    </source>
</evidence>
<feature type="compositionally biased region" description="Basic and acidic residues" evidence="5">
    <location>
        <begin position="73"/>
        <end position="82"/>
    </location>
</feature>
<reference evidence="8" key="1">
    <citation type="submission" date="2025-08" db="UniProtKB">
        <authorList>
            <consortium name="RefSeq"/>
        </authorList>
    </citation>
    <scope>IDENTIFICATION</scope>
    <source>
        <tissue evidence="8">Gonad</tissue>
    </source>
</reference>
<dbReference type="InterPro" id="IPR000504">
    <property type="entry name" value="RRM_dom"/>
</dbReference>
<gene>
    <name evidence="8" type="primary">LOC109482549</name>
</gene>
<dbReference type="AlphaFoldDB" id="A0A6P5AG67"/>
<keyword evidence="3 4" id="KW-0694">RNA-binding</keyword>
<dbReference type="InterPro" id="IPR055204">
    <property type="entry name" value="HNRNPL_RRM"/>
</dbReference>
<dbReference type="InterPro" id="IPR021790">
    <property type="entry name" value="PTBP1-like_RRM2"/>
</dbReference>
<name>A0A6P5AG67_BRABE</name>
<dbReference type="Proteomes" id="UP000515135">
    <property type="component" value="Unplaced"/>
</dbReference>
<dbReference type="Pfam" id="PF22976">
    <property type="entry name" value="RRM_10"/>
    <property type="match status" value="1"/>
</dbReference>
<dbReference type="OrthoDB" id="302770at2759"/>
<dbReference type="Pfam" id="PF00076">
    <property type="entry name" value="RRM_1"/>
    <property type="match status" value="1"/>
</dbReference>
<proteinExistence type="predicted"/>
<dbReference type="CDD" id="cd12694">
    <property type="entry name" value="RRM2_hnRNPL_like"/>
    <property type="match status" value="1"/>
</dbReference>
<evidence type="ECO:0000256" key="4">
    <source>
        <dbReference type="PROSITE-ProRule" id="PRU00176"/>
    </source>
</evidence>
<sequence>MSSEHCLLPESQLFHLSQKSSTAVTSVEVSPAHSRPAVRTTVSRKMATDERGDYGHANKKQKIDDGYIVQSGPRDKSEDPHKPSPSPVVHVRSLSENVIEADIVEAVQHFGPISYVIMMPKKRQALVEFEDIDGAETCVKFAQTNTCYVGGSPAYFNYSTSQKISRPGRQRLGNGTVGHNGPEDTRNANHILLFTILNPTYPITTDVMYTICSPCGAVQRIVIFKKNGVQAMVEFDNIGSAQKAKASLNGADIYSGCCTLKIEYAKPTKLNVHKNDSETWDYTNPNLGSGGGDQQPRKNQGPLLRDPPPQYGNGRGGAGPPNFGNQEFPGPGYHNPPGQHGGFGNQSHPPNQGYNNQFNQGQNYQPLQQDQQFGGQGQYGPPMGGPGGGNMGPPPQQRGQPPSYSPGPPQPGPGGPGPQGSPVVMVYGMVPNKMNCERLFNLLCLYGNVIKIKFMKSKPGSAMVQMGDPSAVERCINNLSTCVLFGQQLALSYSRQKFIDEKGQPFLLEDGTSSYTDFTNSKNNRFSTPEAAAKNRIQQPSKVLHFFNAPPDATEESLRQLTFSDAGVPPPTAIKMFPSRRMPFNAGCERPRPAERSSSGLLEWDKMSDALEALVICNHSQMASPKGRYPFTLKLCFSAAIHAV</sequence>
<organism evidence="7 8">
    <name type="scientific">Branchiostoma belcheri</name>
    <name type="common">Amphioxus</name>
    <dbReference type="NCBI Taxonomy" id="7741"/>
    <lineage>
        <taxon>Eukaryota</taxon>
        <taxon>Metazoa</taxon>
        <taxon>Chordata</taxon>
        <taxon>Cephalochordata</taxon>
        <taxon>Leptocardii</taxon>
        <taxon>Amphioxiformes</taxon>
        <taxon>Branchiostomatidae</taxon>
        <taxon>Branchiostoma</taxon>
    </lineage>
</organism>
<dbReference type="PROSITE" id="PS50102">
    <property type="entry name" value="RRM"/>
    <property type="match status" value="2"/>
</dbReference>
<dbReference type="FunFam" id="3.30.70.330:FF:000072">
    <property type="entry name" value="heterogeneous nuclear ribonucleoprotein L isoform X1"/>
    <property type="match status" value="1"/>
</dbReference>
<dbReference type="NCBIfam" id="TIGR01649">
    <property type="entry name" value="hnRNP-L_PTB"/>
    <property type="match status" value="1"/>
</dbReference>
<dbReference type="InterPro" id="IPR006536">
    <property type="entry name" value="HnRNP-L/PTB"/>
</dbReference>
<dbReference type="GeneID" id="109482549"/>
<dbReference type="GO" id="GO:0005634">
    <property type="term" value="C:nucleus"/>
    <property type="evidence" value="ECO:0007669"/>
    <property type="project" value="InterPro"/>
</dbReference>
<feature type="compositionally biased region" description="Basic and acidic residues" evidence="5">
    <location>
        <begin position="46"/>
        <end position="65"/>
    </location>
</feature>
<dbReference type="CDD" id="cd12689">
    <property type="entry name" value="RRM1_hnRNPL_like"/>
    <property type="match status" value="1"/>
</dbReference>
<evidence type="ECO:0000256" key="1">
    <source>
        <dbReference type="ARBA" id="ARBA00022553"/>
    </source>
</evidence>